<accession>A0A2Z7ABT7</accession>
<name>A0A2Z7ABT7_9LAMI</name>
<reference evidence="1 2" key="1">
    <citation type="journal article" date="2015" name="Proc. Natl. Acad. Sci. U.S.A.">
        <title>The resurrection genome of Boea hygrometrica: A blueprint for survival of dehydration.</title>
        <authorList>
            <person name="Xiao L."/>
            <person name="Yang G."/>
            <person name="Zhang L."/>
            <person name="Yang X."/>
            <person name="Zhao S."/>
            <person name="Ji Z."/>
            <person name="Zhou Q."/>
            <person name="Hu M."/>
            <person name="Wang Y."/>
            <person name="Chen M."/>
            <person name="Xu Y."/>
            <person name="Jin H."/>
            <person name="Xiao X."/>
            <person name="Hu G."/>
            <person name="Bao F."/>
            <person name="Hu Y."/>
            <person name="Wan P."/>
            <person name="Li L."/>
            <person name="Deng X."/>
            <person name="Kuang T."/>
            <person name="Xiang C."/>
            <person name="Zhu J.K."/>
            <person name="Oliver M.J."/>
            <person name="He Y."/>
        </authorList>
    </citation>
    <scope>NUCLEOTIDE SEQUENCE [LARGE SCALE GENOMIC DNA]</scope>
    <source>
        <strain evidence="2">cv. XS01</strain>
    </source>
</reference>
<evidence type="ECO:0000313" key="2">
    <source>
        <dbReference type="Proteomes" id="UP000250235"/>
    </source>
</evidence>
<organism evidence="1 2">
    <name type="scientific">Dorcoceras hygrometricum</name>
    <dbReference type="NCBI Taxonomy" id="472368"/>
    <lineage>
        <taxon>Eukaryota</taxon>
        <taxon>Viridiplantae</taxon>
        <taxon>Streptophyta</taxon>
        <taxon>Embryophyta</taxon>
        <taxon>Tracheophyta</taxon>
        <taxon>Spermatophyta</taxon>
        <taxon>Magnoliopsida</taxon>
        <taxon>eudicotyledons</taxon>
        <taxon>Gunneridae</taxon>
        <taxon>Pentapetalae</taxon>
        <taxon>asterids</taxon>
        <taxon>lamiids</taxon>
        <taxon>Lamiales</taxon>
        <taxon>Gesneriaceae</taxon>
        <taxon>Didymocarpoideae</taxon>
        <taxon>Trichosporeae</taxon>
        <taxon>Loxocarpinae</taxon>
        <taxon>Dorcoceras</taxon>
    </lineage>
</organism>
<evidence type="ECO:0000313" key="1">
    <source>
        <dbReference type="EMBL" id="KZV19152.1"/>
    </source>
</evidence>
<proteinExistence type="predicted"/>
<gene>
    <name evidence="1" type="ORF">F511_10043</name>
</gene>
<dbReference type="AlphaFoldDB" id="A0A2Z7ABT7"/>
<dbReference type="Proteomes" id="UP000250235">
    <property type="component" value="Unassembled WGS sequence"/>
</dbReference>
<keyword evidence="2" id="KW-1185">Reference proteome</keyword>
<dbReference type="EMBL" id="KV016795">
    <property type="protein sequence ID" value="KZV19152.1"/>
    <property type="molecule type" value="Genomic_DNA"/>
</dbReference>
<sequence>MNTLRFVSGSSELNLLHLSFFSNGKDPLEDFDYNDPHCNPLLRSTTARTPSNTTAHQLASCVCLTHFFIVSLGCLLRSSCPFLDQLGRTLTVPAKLSYARPAWSSPYCSSLDILYCTSSGIPSLFQLWTSSIGPARASPYCSNLDYFSICTAISALFQLAAMLLQCFIQFGSITVSARFHCRFLMRPVLSPPKRSNELRRDIRRFLAKFLRLDLRNRV</sequence>
<protein>
    <submittedName>
        <fullName evidence="1">Uncharacterized protein</fullName>
    </submittedName>
</protein>